<proteinExistence type="predicted"/>
<protein>
    <recommendedName>
        <fullName evidence="9">Oligosaccharide flippase family protein</fullName>
    </recommendedName>
</protein>
<comment type="subcellular location">
    <subcellularLocation>
        <location evidence="1">Cell membrane</location>
        <topology evidence="1">Multi-pass membrane protein</topology>
    </subcellularLocation>
</comment>
<name>A0ABZ0SN69_9MICO</name>
<feature type="transmembrane region" description="Helical" evidence="6">
    <location>
        <begin position="39"/>
        <end position="59"/>
    </location>
</feature>
<feature type="transmembrane region" description="Helical" evidence="6">
    <location>
        <begin position="318"/>
        <end position="338"/>
    </location>
</feature>
<dbReference type="EMBL" id="CP139368">
    <property type="protein sequence ID" value="WPR90821.1"/>
    <property type="molecule type" value="Genomic_DNA"/>
</dbReference>
<evidence type="ECO:0000256" key="2">
    <source>
        <dbReference type="ARBA" id="ARBA00022475"/>
    </source>
</evidence>
<feature type="transmembrane region" description="Helical" evidence="6">
    <location>
        <begin position="279"/>
        <end position="298"/>
    </location>
</feature>
<gene>
    <name evidence="7" type="ORF">SM116_05880</name>
</gene>
<evidence type="ECO:0000256" key="6">
    <source>
        <dbReference type="SAM" id="Phobius"/>
    </source>
</evidence>
<feature type="transmembrane region" description="Helical" evidence="6">
    <location>
        <begin position="136"/>
        <end position="156"/>
    </location>
</feature>
<sequence>MYRRLLAFVASVGLVTIVGLLTIPMLISSIGETMWGSLVVLQTLAGIFGVLVAFGWGVTGPSTIAAAERSARPGLLREATATRVCLYAVCGLAMSVVATALLHGDVALASTGSFTYLLAYVASPWYFVGEARPDRLFLLNTLPTVVGTLAGLVLAALTHSALWFLCAQAAGYLGAIVAELTVVVLTHRSNRTEPLSIRRMGRTLAGQRHAVTSSLVTTLYVSSPLLMVQALAAPLAPTYAVADRLFKFASVALSPFQQFFQGWVPEAGPAEIPARARKAALAGLGAGLLGGTLLAALSPLASDILSGGVIHVPPAVSIPLGVAFAAIACSALIGYACLTLLGGIRYVARGSIIAAVVGVPLMVIGAALHSLPLVAAAVAVSELVVGIYQALVLRRMLAQLPPSEPASSG</sequence>
<evidence type="ECO:0000256" key="5">
    <source>
        <dbReference type="ARBA" id="ARBA00023136"/>
    </source>
</evidence>
<dbReference type="PANTHER" id="PTHR30250">
    <property type="entry name" value="PST FAMILY PREDICTED COLANIC ACID TRANSPORTER"/>
    <property type="match status" value="1"/>
</dbReference>
<accession>A0ABZ0SN69</accession>
<feature type="transmembrane region" description="Helical" evidence="6">
    <location>
        <begin position="162"/>
        <end position="185"/>
    </location>
</feature>
<feature type="transmembrane region" description="Helical" evidence="6">
    <location>
        <begin position="374"/>
        <end position="393"/>
    </location>
</feature>
<dbReference type="InterPro" id="IPR050833">
    <property type="entry name" value="Poly_Biosynth_Transport"/>
</dbReference>
<keyword evidence="8" id="KW-1185">Reference proteome</keyword>
<dbReference type="Proteomes" id="UP001323798">
    <property type="component" value="Chromosome"/>
</dbReference>
<feature type="transmembrane region" description="Helical" evidence="6">
    <location>
        <begin position="5"/>
        <end position="27"/>
    </location>
</feature>
<keyword evidence="5 6" id="KW-0472">Membrane</keyword>
<evidence type="ECO:0000313" key="8">
    <source>
        <dbReference type="Proteomes" id="UP001323798"/>
    </source>
</evidence>
<reference evidence="7 8" key="1">
    <citation type="submission" date="2023-11" db="EMBL/GenBank/DDBJ databases">
        <title>Genome sequence of Microbacterium rhizosphaerae KACC 19337.</title>
        <authorList>
            <person name="Choi H."/>
            <person name="Kim S."/>
            <person name="Kim Y."/>
            <person name="Kwon S.-W."/>
            <person name="Heo J."/>
        </authorList>
    </citation>
    <scope>NUCLEOTIDE SEQUENCE [LARGE SCALE GENOMIC DNA]</scope>
    <source>
        <strain evidence="7 8">KACC 19337</strain>
    </source>
</reference>
<feature type="transmembrane region" description="Helical" evidence="6">
    <location>
        <begin position="350"/>
        <end position="368"/>
    </location>
</feature>
<evidence type="ECO:0000256" key="3">
    <source>
        <dbReference type="ARBA" id="ARBA00022692"/>
    </source>
</evidence>
<feature type="transmembrane region" description="Helical" evidence="6">
    <location>
        <begin position="80"/>
        <end position="102"/>
    </location>
</feature>
<keyword evidence="3 6" id="KW-0812">Transmembrane</keyword>
<dbReference type="PANTHER" id="PTHR30250:SF11">
    <property type="entry name" value="O-ANTIGEN TRANSPORTER-RELATED"/>
    <property type="match status" value="1"/>
</dbReference>
<feature type="transmembrane region" description="Helical" evidence="6">
    <location>
        <begin position="108"/>
        <end position="129"/>
    </location>
</feature>
<organism evidence="7 8">
    <name type="scientific">Microbacterium rhizosphaerae</name>
    <dbReference type="NCBI Taxonomy" id="1678237"/>
    <lineage>
        <taxon>Bacteria</taxon>
        <taxon>Bacillati</taxon>
        <taxon>Actinomycetota</taxon>
        <taxon>Actinomycetes</taxon>
        <taxon>Micrococcales</taxon>
        <taxon>Microbacteriaceae</taxon>
        <taxon>Microbacterium</taxon>
    </lineage>
</organism>
<evidence type="ECO:0000313" key="7">
    <source>
        <dbReference type="EMBL" id="WPR90821.1"/>
    </source>
</evidence>
<evidence type="ECO:0000256" key="1">
    <source>
        <dbReference type="ARBA" id="ARBA00004651"/>
    </source>
</evidence>
<keyword evidence="4 6" id="KW-1133">Transmembrane helix</keyword>
<dbReference type="RefSeq" id="WP_320943525.1">
    <property type="nucleotide sequence ID" value="NZ_BAABEU010000004.1"/>
</dbReference>
<keyword evidence="2" id="KW-1003">Cell membrane</keyword>
<evidence type="ECO:0008006" key="9">
    <source>
        <dbReference type="Google" id="ProtNLM"/>
    </source>
</evidence>
<evidence type="ECO:0000256" key="4">
    <source>
        <dbReference type="ARBA" id="ARBA00022989"/>
    </source>
</evidence>